<dbReference type="GO" id="GO:0003824">
    <property type="term" value="F:catalytic activity"/>
    <property type="evidence" value="ECO:0007669"/>
    <property type="project" value="InterPro"/>
</dbReference>
<keyword evidence="4" id="KW-0411">Iron-sulfur</keyword>
<dbReference type="GO" id="GO:0006284">
    <property type="term" value="P:base-excision repair"/>
    <property type="evidence" value="ECO:0007669"/>
    <property type="project" value="InterPro"/>
</dbReference>
<protein>
    <recommendedName>
        <fullName evidence="5">HhH-GPD domain-containing protein</fullName>
    </recommendedName>
</protein>
<comment type="caution">
    <text evidence="6">The sequence shown here is derived from an EMBL/GenBank/DDBJ whole genome shotgun (WGS) entry which is preliminary data.</text>
</comment>
<accession>A0A1L8R2Q9</accession>
<dbReference type="GO" id="GO:0046872">
    <property type="term" value="F:metal ion binding"/>
    <property type="evidence" value="ECO:0007669"/>
    <property type="project" value="UniProtKB-KW"/>
</dbReference>
<dbReference type="CDD" id="cd00056">
    <property type="entry name" value="ENDO3c"/>
    <property type="match status" value="1"/>
</dbReference>
<evidence type="ECO:0000256" key="4">
    <source>
        <dbReference type="ARBA" id="ARBA00023014"/>
    </source>
</evidence>
<feature type="domain" description="HhH-GPD" evidence="5">
    <location>
        <begin position="36"/>
        <end position="192"/>
    </location>
</feature>
<dbReference type="PIRSF" id="PIRSF001435">
    <property type="entry name" value="Nth"/>
    <property type="match status" value="1"/>
</dbReference>
<evidence type="ECO:0000256" key="1">
    <source>
        <dbReference type="ARBA" id="ARBA00022485"/>
    </source>
</evidence>
<organism evidence="6 7">
    <name type="scientific">Enterococcus canintestini</name>
    <dbReference type="NCBI Taxonomy" id="317010"/>
    <lineage>
        <taxon>Bacteria</taxon>
        <taxon>Bacillati</taxon>
        <taxon>Bacillota</taxon>
        <taxon>Bacilli</taxon>
        <taxon>Lactobacillales</taxon>
        <taxon>Enterococcaceae</taxon>
        <taxon>Enterococcus</taxon>
    </lineage>
</organism>
<evidence type="ECO:0000313" key="6">
    <source>
        <dbReference type="EMBL" id="OJG14007.1"/>
    </source>
</evidence>
<dbReference type="Proteomes" id="UP000182835">
    <property type="component" value="Unassembled WGS sequence"/>
</dbReference>
<name>A0A1L8R2Q9_9ENTE</name>
<evidence type="ECO:0000259" key="5">
    <source>
        <dbReference type="SMART" id="SM00478"/>
    </source>
</evidence>
<gene>
    <name evidence="6" type="ORF">RU96_GL001437</name>
</gene>
<dbReference type="AlphaFoldDB" id="A0A1L8R2Q9"/>
<keyword evidence="3" id="KW-0408">Iron</keyword>
<evidence type="ECO:0000313" key="7">
    <source>
        <dbReference type="Proteomes" id="UP000182835"/>
    </source>
</evidence>
<dbReference type="InterPro" id="IPR011257">
    <property type="entry name" value="DNA_glycosylase"/>
</dbReference>
<dbReference type="SMART" id="SM00478">
    <property type="entry name" value="ENDO3c"/>
    <property type="match status" value="1"/>
</dbReference>
<dbReference type="RefSeq" id="WP_071865648.1">
    <property type="nucleotide sequence ID" value="NZ_JBHLVQ010000004.1"/>
</dbReference>
<dbReference type="InterPro" id="IPR003265">
    <property type="entry name" value="HhH-GPD_domain"/>
</dbReference>
<keyword evidence="2" id="KW-0479">Metal-binding</keyword>
<evidence type="ECO:0000256" key="2">
    <source>
        <dbReference type="ARBA" id="ARBA00022723"/>
    </source>
</evidence>
<dbReference type="EMBL" id="JXKG01000027">
    <property type="protein sequence ID" value="OJG14007.1"/>
    <property type="molecule type" value="Genomic_DNA"/>
</dbReference>
<sequence>MNQQLYALYQKMFQQMGPQGWWPADSKEEIVLGAILVQNTNWQNAALSLKNLKKETEFSSAKIVALPLEKLQEVIRPSGFFKNKSRGIHEVFNWLLRFDTDFIKIRDYYGEDLRNELLNLHGIGEETADVLMLYVFDVPVFVSDTYARRLFTNLGTPGLSNYQSLKRLVNLTGFTLTEAQEFHGLIDEFGKVFLKGNKFSDSFLAHTKINLRKEEEI</sequence>
<dbReference type="PANTHER" id="PTHR10359:SF19">
    <property type="entry name" value="DNA REPAIR GLYCOSYLASE MJ1434-RELATED"/>
    <property type="match status" value="1"/>
</dbReference>
<dbReference type="Pfam" id="PF00730">
    <property type="entry name" value="HhH-GPD"/>
    <property type="match status" value="1"/>
</dbReference>
<dbReference type="Gene3D" id="1.10.340.30">
    <property type="entry name" value="Hypothetical protein, domain 2"/>
    <property type="match status" value="1"/>
</dbReference>
<dbReference type="SUPFAM" id="SSF48150">
    <property type="entry name" value="DNA-glycosylase"/>
    <property type="match status" value="1"/>
</dbReference>
<dbReference type="PANTHER" id="PTHR10359">
    <property type="entry name" value="A/G-SPECIFIC ADENINE GLYCOSYLASE/ENDONUCLEASE III"/>
    <property type="match status" value="1"/>
</dbReference>
<dbReference type="OrthoDB" id="9802365at2"/>
<keyword evidence="1" id="KW-0004">4Fe-4S</keyword>
<dbReference type="GO" id="GO:0051539">
    <property type="term" value="F:4 iron, 4 sulfur cluster binding"/>
    <property type="evidence" value="ECO:0007669"/>
    <property type="project" value="UniProtKB-KW"/>
</dbReference>
<reference evidence="6 7" key="1">
    <citation type="submission" date="2014-12" db="EMBL/GenBank/DDBJ databases">
        <title>Draft genome sequences of 29 type strains of Enterococci.</title>
        <authorList>
            <person name="Zhong Z."/>
            <person name="Sun Z."/>
            <person name="Liu W."/>
            <person name="Zhang W."/>
            <person name="Zhang H."/>
        </authorList>
    </citation>
    <scope>NUCLEOTIDE SEQUENCE [LARGE SCALE GENOMIC DNA]</scope>
    <source>
        <strain evidence="6 7">DSM 21207</strain>
    </source>
</reference>
<dbReference type="STRING" id="317010.RU96_GL001437"/>
<evidence type="ECO:0000256" key="3">
    <source>
        <dbReference type="ARBA" id="ARBA00023004"/>
    </source>
</evidence>
<proteinExistence type="predicted"/>